<sequence>MAASLYINAMQVLDLIARDFVVGVEKPFVGVVSVTLCESWRQQRLRGFQQESAIGFRNGDVLESNG</sequence>
<keyword evidence="2" id="KW-1185">Reference proteome</keyword>
<name>A0A2Z7CK61_9LAMI</name>
<organism evidence="1 2">
    <name type="scientific">Dorcoceras hygrometricum</name>
    <dbReference type="NCBI Taxonomy" id="472368"/>
    <lineage>
        <taxon>Eukaryota</taxon>
        <taxon>Viridiplantae</taxon>
        <taxon>Streptophyta</taxon>
        <taxon>Embryophyta</taxon>
        <taxon>Tracheophyta</taxon>
        <taxon>Spermatophyta</taxon>
        <taxon>Magnoliopsida</taxon>
        <taxon>eudicotyledons</taxon>
        <taxon>Gunneridae</taxon>
        <taxon>Pentapetalae</taxon>
        <taxon>asterids</taxon>
        <taxon>lamiids</taxon>
        <taxon>Lamiales</taxon>
        <taxon>Gesneriaceae</taxon>
        <taxon>Didymocarpoideae</taxon>
        <taxon>Trichosporeae</taxon>
        <taxon>Loxocarpinae</taxon>
        <taxon>Dorcoceras</taxon>
    </lineage>
</organism>
<evidence type="ECO:0000313" key="2">
    <source>
        <dbReference type="Proteomes" id="UP000250235"/>
    </source>
</evidence>
<reference evidence="1 2" key="1">
    <citation type="journal article" date="2015" name="Proc. Natl. Acad. Sci. U.S.A.">
        <title>The resurrection genome of Boea hygrometrica: A blueprint for survival of dehydration.</title>
        <authorList>
            <person name="Xiao L."/>
            <person name="Yang G."/>
            <person name="Zhang L."/>
            <person name="Yang X."/>
            <person name="Zhao S."/>
            <person name="Ji Z."/>
            <person name="Zhou Q."/>
            <person name="Hu M."/>
            <person name="Wang Y."/>
            <person name="Chen M."/>
            <person name="Xu Y."/>
            <person name="Jin H."/>
            <person name="Xiao X."/>
            <person name="Hu G."/>
            <person name="Bao F."/>
            <person name="Hu Y."/>
            <person name="Wan P."/>
            <person name="Li L."/>
            <person name="Deng X."/>
            <person name="Kuang T."/>
            <person name="Xiang C."/>
            <person name="Zhu J.K."/>
            <person name="Oliver M.J."/>
            <person name="He Y."/>
        </authorList>
    </citation>
    <scope>NUCLEOTIDE SEQUENCE [LARGE SCALE GENOMIC DNA]</scope>
    <source>
        <strain evidence="2">cv. XS01</strain>
    </source>
</reference>
<evidence type="ECO:0000313" key="1">
    <source>
        <dbReference type="EMBL" id="KZV46307.1"/>
    </source>
</evidence>
<gene>
    <name evidence="1" type="ORF">F511_19793</name>
</gene>
<dbReference type="Proteomes" id="UP000250235">
    <property type="component" value="Unassembled WGS sequence"/>
</dbReference>
<proteinExistence type="predicted"/>
<dbReference type="EMBL" id="KQ995680">
    <property type="protein sequence ID" value="KZV46307.1"/>
    <property type="molecule type" value="Genomic_DNA"/>
</dbReference>
<protein>
    <submittedName>
        <fullName evidence="1">Uncharacterized protein</fullName>
    </submittedName>
</protein>
<accession>A0A2Z7CK61</accession>
<dbReference type="AlphaFoldDB" id="A0A2Z7CK61"/>